<evidence type="ECO:0000256" key="1">
    <source>
        <dbReference type="SAM" id="MobiDB-lite"/>
    </source>
</evidence>
<feature type="compositionally biased region" description="Acidic residues" evidence="1">
    <location>
        <begin position="71"/>
        <end position="82"/>
    </location>
</feature>
<reference evidence="2" key="1">
    <citation type="submission" date="2023-01" db="EMBL/GenBank/DDBJ databases">
        <title>Genome assembly of the deep-sea coral Lophelia pertusa.</title>
        <authorList>
            <person name="Herrera S."/>
            <person name="Cordes E."/>
        </authorList>
    </citation>
    <scope>NUCLEOTIDE SEQUENCE</scope>
    <source>
        <strain evidence="2">USNM1676648</strain>
        <tissue evidence="2">Polyp</tissue>
    </source>
</reference>
<evidence type="ECO:0000313" key="3">
    <source>
        <dbReference type="Proteomes" id="UP001163046"/>
    </source>
</evidence>
<evidence type="ECO:0000313" key="2">
    <source>
        <dbReference type="EMBL" id="KAJ7391429.1"/>
    </source>
</evidence>
<feature type="region of interest" description="Disordered" evidence="1">
    <location>
        <begin position="1"/>
        <end position="117"/>
    </location>
</feature>
<organism evidence="2 3">
    <name type="scientific">Desmophyllum pertusum</name>
    <dbReference type="NCBI Taxonomy" id="174260"/>
    <lineage>
        <taxon>Eukaryota</taxon>
        <taxon>Metazoa</taxon>
        <taxon>Cnidaria</taxon>
        <taxon>Anthozoa</taxon>
        <taxon>Hexacorallia</taxon>
        <taxon>Scleractinia</taxon>
        <taxon>Caryophylliina</taxon>
        <taxon>Caryophylliidae</taxon>
        <taxon>Desmophyllum</taxon>
    </lineage>
</organism>
<proteinExistence type="predicted"/>
<sequence>MDGRRRYFQYSLSPSKPIPSRSLRRYKIHVGDADPPLPESDDSSSQVVDTPPPLVFRVREQETESITSDSLQDDSDDSDVEDLTSSSNLTDVEENEEISEENEDIREEEDVQSFSSQALYDGSEISTTTSNILIMTYAKKFNLTQDAFKALIELIRVHCPKENKCVSSVFKLKSFF</sequence>
<dbReference type="AlphaFoldDB" id="A0A9X0A250"/>
<gene>
    <name evidence="2" type="ORF">OS493_018475</name>
</gene>
<dbReference type="Proteomes" id="UP001163046">
    <property type="component" value="Unassembled WGS sequence"/>
</dbReference>
<dbReference type="EMBL" id="MU825406">
    <property type="protein sequence ID" value="KAJ7391429.1"/>
    <property type="molecule type" value="Genomic_DNA"/>
</dbReference>
<feature type="compositionally biased region" description="Acidic residues" evidence="1">
    <location>
        <begin position="91"/>
        <end position="111"/>
    </location>
</feature>
<protein>
    <submittedName>
        <fullName evidence="2">Uncharacterized protein</fullName>
    </submittedName>
</protein>
<accession>A0A9X0A250</accession>
<name>A0A9X0A250_9CNID</name>
<comment type="caution">
    <text evidence="2">The sequence shown here is derived from an EMBL/GenBank/DDBJ whole genome shotgun (WGS) entry which is preliminary data.</text>
</comment>
<keyword evidence="3" id="KW-1185">Reference proteome</keyword>